<sequence length="439" mass="51060">MFSSRPTRRYILSLMVRGLSARLSLFCRSYVTHGDFFDIEKKPVGFLRILIGFMFCESKDIGFDTTITSKYEAEGLVRFIMAGGLTYRVIEPLFIRDMIRGRRMYVWKVMPRSNPDLNDASKWDTIKDAWVDTAQPPTEDFFINHARENGITEGIPEIISAKSALFDGKEDTTHNFLDDKFWTNCRLEGKEGKLAKDMLENRLHKRLIFRGCGIPITNFRNKKELLQILADSVQVNKKLREKELLHRDISIKNLMMTCDGPRYQGLLIDFDYMAIMSELLKDTKAVAHRPGTVPFMSINVLGGAINKPADDLQSFFYVLVFICLGFSGPGRERNWDYRRKIHWDIYQTRLSRWLLGEDLTRLSDAKAGRMISESKFQRDVLIEFPRYSRDLSACLRSLWGAIFRSDEVITHDVFIRILDQYQAQEFDENIPDDSPFIWS</sequence>
<dbReference type="Gene3D" id="1.10.510.10">
    <property type="entry name" value="Transferase(Phosphotransferase) domain 1"/>
    <property type="match status" value="1"/>
</dbReference>
<dbReference type="OrthoDB" id="5584477at2759"/>
<dbReference type="SUPFAM" id="SSF56112">
    <property type="entry name" value="Protein kinase-like (PK-like)"/>
    <property type="match status" value="1"/>
</dbReference>
<dbReference type="STRING" id="703135.A0A2A9N8Q9"/>
<dbReference type="EMBL" id="KZ302218">
    <property type="protein sequence ID" value="PFH46248.1"/>
    <property type="molecule type" value="Genomic_DNA"/>
</dbReference>
<dbReference type="PANTHER" id="PTHR38248">
    <property type="entry name" value="FUNK1 6"/>
    <property type="match status" value="1"/>
</dbReference>
<gene>
    <name evidence="2" type="ORF">AMATHDRAFT_70284</name>
</gene>
<dbReference type="GO" id="GO:0004672">
    <property type="term" value="F:protein kinase activity"/>
    <property type="evidence" value="ECO:0007669"/>
    <property type="project" value="InterPro"/>
</dbReference>
<protein>
    <recommendedName>
        <fullName evidence="1">Fungal-type protein kinase domain-containing protein</fullName>
    </recommendedName>
</protein>
<name>A0A2A9N8Q9_9AGAR</name>
<dbReference type="InterPro" id="IPR008266">
    <property type="entry name" value="Tyr_kinase_AS"/>
</dbReference>
<dbReference type="InterPro" id="IPR040976">
    <property type="entry name" value="Pkinase_fungal"/>
</dbReference>
<organism evidence="2 3">
    <name type="scientific">Amanita thiersii Skay4041</name>
    <dbReference type="NCBI Taxonomy" id="703135"/>
    <lineage>
        <taxon>Eukaryota</taxon>
        <taxon>Fungi</taxon>
        <taxon>Dikarya</taxon>
        <taxon>Basidiomycota</taxon>
        <taxon>Agaricomycotina</taxon>
        <taxon>Agaricomycetes</taxon>
        <taxon>Agaricomycetidae</taxon>
        <taxon>Agaricales</taxon>
        <taxon>Pluteineae</taxon>
        <taxon>Amanitaceae</taxon>
        <taxon>Amanita</taxon>
    </lineage>
</organism>
<keyword evidence="3" id="KW-1185">Reference proteome</keyword>
<dbReference type="InterPro" id="IPR011009">
    <property type="entry name" value="Kinase-like_dom_sf"/>
</dbReference>
<dbReference type="Proteomes" id="UP000242287">
    <property type="component" value="Unassembled WGS sequence"/>
</dbReference>
<dbReference type="AlphaFoldDB" id="A0A2A9N8Q9"/>
<evidence type="ECO:0000313" key="3">
    <source>
        <dbReference type="Proteomes" id="UP000242287"/>
    </source>
</evidence>
<dbReference type="PROSITE" id="PS00109">
    <property type="entry name" value="PROTEIN_KINASE_TYR"/>
    <property type="match status" value="1"/>
</dbReference>
<dbReference type="PANTHER" id="PTHR38248:SF2">
    <property type="entry name" value="FUNK1 11"/>
    <property type="match status" value="1"/>
</dbReference>
<accession>A0A2A9N8Q9</accession>
<evidence type="ECO:0000313" key="2">
    <source>
        <dbReference type="EMBL" id="PFH46248.1"/>
    </source>
</evidence>
<reference evidence="2 3" key="1">
    <citation type="submission" date="2014-02" db="EMBL/GenBank/DDBJ databases">
        <title>Transposable element dynamics among asymbiotic and ectomycorrhizal Amanita fungi.</title>
        <authorList>
            <consortium name="DOE Joint Genome Institute"/>
            <person name="Hess J."/>
            <person name="Skrede I."/>
            <person name="Wolfe B."/>
            <person name="LaButti K."/>
            <person name="Ohm R.A."/>
            <person name="Grigoriev I.V."/>
            <person name="Pringle A."/>
        </authorList>
    </citation>
    <scope>NUCLEOTIDE SEQUENCE [LARGE SCALE GENOMIC DNA]</scope>
    <source>
        <strain evidence="2 3">SKay4041</strain>
    </source>
</reference>
<evidence type="ECO:0000259" key="1">
    <source>
        <dbReference type="Pfam" id="PF17667"/>
    </source>
</evidence>
<feature type="domain" description="Fungal-type protein kinase" evidence="1">
    <location>
        <begin position="2"/>
        <end position="323"/>
    </location>
</feature>
<dbReference type="Pfam" id="PF17667">
    <property type="entry name" value="Pkinase_fungal"/>
    <property type="match status" value="1"/>
</dbReference>
<proteinExistence type="predicted"/>